<evidence type="ECO:0000313" key="4">
    <source>
        <dbReference type="Proteomes" id="UP000675781"/>
    </source>
</evidence>
<organism evidence="3 4">
    <name type="scientific">Actinospica durhamensis</name>
    <dbReference type="NCBI Taxonomy" id="1508375"/>
    <lineage>
        <taxon>Bacteria</taxon>
        <taxon>Bacillati</taxon>
        <taxon>Actinomycetota</taxon>
        <taxon>Actinomycetes</taxon>
        <taxon>Catenulisporales</taxon>
        <taxon>Actinospicaceae</taxon>
        <taxon>Actinospica</taxon>
    </lineage>
</organism>
<sequence length="265" mass="28019">MVAKTPDGPAPPPVVQRVRVCYAKRGRLRFTSHRDIQRAFERALRRAEVPMAYSAGFSPHPKISWAGAAPTGTASEAEYVELGLSVTVDPERLRRDLDEALPPDLDVLEVVEATGVALAEQLEASIWRIELPGVSDADALAAVGAFTAAERVEVRRMTKNGVRVFDAREAVLEFATLDGSTPACAILRVVVRHTTPAVRPDDVLTGLGEVAGLVPPVPPRVTRLAQGPLAQLVADVPTAPDRGASPVSGPTDVAAPGVENPTPGD</sequence>
<dbReference type="EMBL" id="JAGSOG010000011">
    <property type="protein sequence ID" value="MBR7832414.1"/>
    <property type="molecule type" value="Genomic_DNA"/>
</dbReference>
<gene>
    <name evidence="3" type="ORF">KDL01_04045</name>
</gene>
<reference evidence="3" key="1">
    <citation type="submission" date="2021-04" db="EMBL/GenBank/DDBJ databases">
        <title>Genome based classification of Actinospica acidithermotolerans sp. nov., an actinobacterium isolated from an Indonesian hot spring.</title>
        <authorList>
            <person name="Kusuma A.B."/>
            <person name="Putra K.E."/>
            <person name="Nafisah S."/>
            <person name="Loh J."/>
            <person name="Nouioui I."/>
            <person name="Goodfellow M."/>
        </authorList>
    </citation>
    <scope>NUCLEOTIDE SEQUENCE</scope>
    <source>
        <strain evidence="3">CSCA 57</strain>
    </source>
</reference>
<proteinExistence type="predicted"/>
<feature type="region of interest" description="Disordered" evidence="1">
    <location>
        <begin position="236"/>
        <end position="265"/>
    </location>
</feature>
<dbReference type="AlphaFoldDB" id="A0A941ERE4"/>
<comment type="caution">
    <text evidence="3">The sequence shown here is derived from an EMBL/GenBank/DDBJ whole genome shotgun (WGS) entry which is preliminary data.</text>
</comment>
<name>A0A941ERE4_9ACTN</name>
<feature type="domain" description="DUF2344" evidence="2">
    <location>
        <begin position="17"/>
        <end position="200"/>
    </location>
</feature>
<dbReference type="InterPro" id="IPR018768">
    <property type="entry name" value="DUF2344"/>
</dbReference>
<dbReference type="NCBIfam" id="TIGR03936">
    <property type="entry name" value="sam_1_link_chp"/>
    <property type="match status" value="1"/>
</dbReference>
<evidence type="ECO:0000256" key="1">
    <source>
        <dbReference type="SAM" id="MobiDB-lite"/>
    </source>
</evidence>
<keyword evidence="4" id="KW-1185">Reference proteome</keyword>
<evidence type="ECO:0000259" key="2">
    <source>
        <dbReference type="Pfam" id="PF10105"/>
    </source>
</evidence>
<protein>
    <submittedName>
        <fullName evidence="3">TIGR03936 family radical SAM-associated protein</fullName>
    </submittedName>
</protein>
<accession>A0A941ERE4</accession>
<dbReference type="Pfam" id="PF10105">
    <property type="entry name" value="DUF2344"/>
    <property type="match status" value="1"/>
</dbReference>
<dbReference type="Proteomes" id="UP000675781">
    <property type="component" value="Unassembled WGS sequence"/>
</dbReference>
<evidence type="ECO:0000313" key="3">
    <source>
        <dbReference type="EMBL" id="MBR7832414.1"/>
    </source>
</evidence>